<dbReference type="GO" id="GO:0005886">
    <property type="term" value="C:plasma membrane"/>
    <property type="evidence" value="ECO:0007669"/>
    <property type="project" value="TreeGrafter"/>
</dbReference>
<dbReference type="EMBL" id="VCKX01000025">
    <property type="protein sequence ID" value="TMR36344.1"/>
    <property type="molecule type" value="Genomic_DNA"/>
</dbReference>
<dbReference type="SMART" id="SM00382">
    <property type="entry name" value="AAA"/>
    <property type="match status" value="1"/>
</dbReference>
<evidence type="ECO:0000313" key="5">
    <source>
        <dbReference type="EMBL" id="TMR36344.1"/>
    </source>
</evidence>
<sequence>MLEVHDLTVQFGGITALDGVGFEVARGEMVGLIGPNGAGKTTLFNCMTRRYDAGSGTIAYEGRDLTAVAPHAIAQLGIARTFQNLGLFPRLSVRDNVLVGAHHRGRAGFLSAGLRLPGVRREERALRADADGVLERLGLTGVADHPATGLPFGTLKRVELARALVGKPRLLLLDEPVNGLNAAEVEEFAGTLGAIRTEYDLTVIVVEHHMGFVMGICERIVCLDFGRKIAEGSPAEVQRDPGVIEAYLGTAVNERSERTIGHSSVSLIRPTEEGV</sequence>
<organism evidence="5 6">
    <name type="scientific">Nonomuraea zeae</name>
    <dbReference type="NCBI Taxonomy" id="1642303"/>
    <lineage>
        <taxon>Bacteria</taxon>
        <taxon>Bacillati</taxon>
        <taxon>Actinomycetota</taxon>
        <taxon>Actinomycetes</taxon>
        <taxon>Streptosporangiales</taxon>
        <taxon>Streptosporangiaceae</taxon>
        <taxon>Nonomuraea</taxon>
    </lineage>
</organism>
<dbReference type="RefSeq" id="WP_138689569.1">
    <property type="nucleotide sequence ID" value="NZ_JBHSAZ010000076.1"/>
</dbReference>
<dbReference type="InterPro" id="IPR003593">
    <property type="entry name" value="AAA+_ATPase"/>
</dbReference>
<keyword evidence="2" id="KW-0547">Nucleotide-binding</keyword>
<dbReference type="Proteomes" id="UP000306628">
    <property type="component" value="Unassembled WGS sequence"/>
</dbReference>
<feature type="domain" description="ABC transporter" evidence="4">
    <location>
        <begin position="2"/>
        <end position="250"/>
    </location>
</feature>
<dbReference type="FunFam" id="3.40.50.300:FF:000421">
    <property type="entry name" value="Branched-chain amino acid ABC transporter ATP-binding protein"/>
    <property type="match status" value="1"/>
</dbReference>
<reference evidence="5 6" key="1">
    <citation type="submission" date="2019-05" db="EMBL/GenBank/DDBJ databases">
        <title>Draft genome sequence of Nonomuraea zeae DSM 100528.</title>
        <authorList>
            <person name="Saricaoglu S."/>
            <person name="Isik K."/>
        </authorList>
    </citation>
    <scope>NUCLEOTIDE SEQUENCE [LARGE SCALE GENOMIC DNA]</scope>
    <source>
        <strain evidence="5 6">DSM 100528</strain>
    </source>
</reference>
<dbReference type="PANTHER" id="PTHR45772:SF4">
    <property type="entry name" value="ABC TRANSPORTER ATP-BINDING PROTEIN"/>
    <property type="match status" value="1"/>
</dbReference>
<gene>
    <name evidence="5" type="ORF">ETD85_11125</name>
</gene>
<dbReference type="Pfam" id="PF00005">
    <property type="entry name" value="ABC_tran"/>
    <property type="match status" value="1"/>
</dbReference>
<dbReference type="InterPro" id="IPR051120">
    <property type="entry name" value="ABC_AA/LPS_Transport"/>
</dbReference>
<dbReference type="CDD" id="cd03219">
    <property type="entry name" value="ABC_Mj1267_LivG_branched"/>
    <property type="match status" value="1"/>
</dbReference>
<dbReference type="PANTHER" id="PTHR45772">
    <property type="entry name" value="CONSERVED COMPONENT OF ABC TRANSPORTER FOR NATURAL AMINO ACIDS-RELATED"/>
    <property type="match status" value="1"/>
</dbReference>
<evidence type="ECO:0000256" key="1">
    <source>
        <dbReference type="ARBA" id="ARBA00022448"/>
    </source>
</evidence>
<dbReference type="OrthoDB" id="4350300at2"/>
<dbReference type="GO" id="GO:0005524">
    <property type="term" value="F:ATP binding"/>
    <property type="evidence" value="ECO:0007669"/>
    <property type="project" value="UniProtKB-KW"/>
</dbReference>
<proteinExistence type="predicted"/>
<keyword evidence="3 5" id="KW-0067">ATP-binding</keyword>
<accession>A0A5S4GV60</accession>
<evidence type="ECO:0000256" key="2">
    <source>
        <dbReference type="ARBA" id="ARBA00022741"/>
    </source>
</evidence>
<keyword evidence="1" id="KW-0813">Transport</keyword>
<keyword evidence="6" id="KW-1185">Reference proteome</keyword>
<dbReference type="InterPro" id="IPR003439">
    <property type="entry name" value="ABC_transporter-like_ATP-bd"/>
</dbReference>
<comment type="caution">
    <text evidence="5">The sequence shown here is derived from an EMBL/GenBank/DDBJ whole genome shotgun (WGS) entry which is preliminary data.</text>
</comment>
<dbReference type="GO" id="GO:0016887">
    <property type="term" value="F:ATP hydrolysis activity"/>
    <property type="evidence" value="ECO:0007669"/>
    <property type="project" value="InterPro"/>
</dbReference>
<dbReference type="SUPFAM" id="SSF52540">
    <property type="entry name" value="P-loop containing nucleoside triphosphate hydrolases"/>
    <property type="match status" value="1"/>
</dbReference>
<evidence type="ECO:0000256" key="3">
    <source>
        <dbReference type="ARBA" id="ARBA00022840"/>
    </source>
</evidence>
<dbReference type="InterPro" id="IPR027417">
    <property type="entry name" value="P-loop_NTPase"/>
</dbReference>
<dbReference type="Pfam" id="PF12399">
    <property type="entry name" value="BCA_ABC_TP_C"/>
    <property type="match status" value="1"/>
</dbReference>
<dbReference type="InterPro" id="IPR032823">
    <property type="entry name" value="BCA_ABC_TP_C"/>
</dbReference>
<name>A0A5S4GV60_9ACTN</name>
<dbReference type="AlphaFoldDB" id="A0A5S4GV60"/>
<dbReference type="PROSITE" id="PS50893">
    <property type="entry name" value="ABC_TRANSPORTER_2"/>
    <property type="match status" value="1"/>
</dbReference>
<protein>
    <submittedName>
        <fullName evidence="5">ABC transporter ATP-binding protein</fullName>
    </submittedName>
</protein>
<dbReference type="Gene3D" id="3.40.50.300">
    <property type="entry name" value="P-loop containing nucleotide triphosphate hydrolases"/>
    <property type="match status" value="1"/>
</dbReference>
<evidence type="ECO:0000259" key="4">
    <source>
        <dbReference type="PROSITE" id="PS50893"/>
    </source>
</evidence>
<evidence type="ECO:0000313" key="6">
    <source>
        <dbReference type="Proteomes" id="UP000306628"/>
    </source>
</evidence>